<name>A0A7G9RCH5_9ACTN</name>
<protein>
    <submittedName>
        <fullName evidence="2">Uncharacterized protein</fullName>
    </submittedName>
</protein>
<dbReference type="EMBL" id="CP060713">
    <property type="protein sequence ID" value="QNN53300.1"/>
    <property type="molecule type" value="Genomic_DNA"/>
</dbReference>
<dbReference type="KEGG" id="nmes:H9L09_02130"/>
<dbReference type="Proteomes" id="UP000515947">
    <property type="component" value="Chromosome"/>
</dbReference>
<evidence type="ECO:0000313" key="3">
    <source>
        <dbReference type="Proteomes" id="UP000515947"/>
    </source>
</evidence>
<gene>
    <name evidence="2" type="ORF">H9L09_02130</name>
</gene>
<proteinExistence type="predicted"/>
<keyword evidence="3" id="KW-1185">Reference proteome</keyword>
<accession>A0A7G9RCH5</accession>
<organism evidence="2 3">
    <name type="scientific">Nocardioides mesophilus</name>
    <dbReference type="NCBI Taxonomy" id="433659"/>
    <lineage>
        <taxon>Bacteria</taxon>
        <taxon>Bacillati</taxon>
        <taxon>Actinomycetota</taxon>
        <taxon>Actinomycetes</taxon>
        <taxon>Propionibacteriales</taxon>
        <taxon>Nocardioidaceae</taxon>
        <taxon>Nocardioides</taxon>
    </lineage>
</organism>
<reference evidence="2 3" key="1">
    <citation type="submission" date="2020-08" db="EMBL/GenBank/DDBJ databases">
        <title>Genome sequence of Nocardioides mesophilus KACC 16243T.</title>
        <authorList>
            <person name="Hyun D.-W."/>
            <person name="Bae J.-W."/>
        </authorList>
    </citation>
    <scope>NUCLEOTIDE SEQUENCE [LARGE SCALE GENOMIC DNA]</scope>
    <source>
        <strain evidence="2 3">KACC 16243</strain>
    </source>
</reference>
<dbReference type="AlphaFoldDB" id="A0A7G9RCH5"/>
<feature type="chain" id="PRO_5038755641" evidence="1">
    <location>
        <begin position="28"/>
        <end position="134"/>
    </location>
</feature>
<evidence type="ECO:0000256" key="1">
    <source>
        <dbReference type="SAM" id="SignalP"/>
    </source>
</evidence>
<dbReference type="RefSeq" id="WP_187579142.1">
    <property type="nucleotide sequence ID" value="NZ_CP060713.1"/>
</dbReference>
<evidence type="ECO:0000313" key="2">
    <source>
        <dbReference type="EMBL" id="QNN53300.1"/>
    </source>
</evidence>
<feature type="signal peptide" evidence="1">
    <location>
        <begin position="1"/>
        <end position="27"/>
    </location>
</feature>
<keyword evidence="1" id="KW-0732">Signal</keyword>
<sequence length="134" mass="14489">MNHTARRSTAAAVIGLLAASSSLVATAPSQATTLAPSRVTVQSTDYTPASGQTFSLYGAVWSEGVRVPATVRVKTYRHGEWVQLAGAVMHTNRVDQYRIRIILQMKGERLLRVVGRPDDTGISTARKTITVTVH</sequence>